<name>A0ABY0IJ62_9BACT</name>
<evidence type="ECO:0000313" key="4">
    <source>
        <dbReference type="Proteomes" id="UP000443582"/>
    </source>
</evidence>
<accession>A0ABY0IJ62</accession>
<gene>
    <name evidence="3" type="ORF">DAY19_10625</name>
</gene>
<keyword evidence="1" id="KW-0802">TPR repeat</keyword>
<dbReference type="InterPro" id="IPR019734">
    <property type="entry name" value="TPR_rpt"/>
</dbReference>
<evidence type="ECO:0000256" key="1">
    <source>
        <dbReference type="PROSITE-ProRule" id="PRU00339"/>
    </source>
</evidence>
<proteinExistence type="predicted"/>
<protein>
    <submittedName>
        <fullName evidence="3">Tetratricopeptide repeat protein</fullName>
    </submittedName>
</protein>
<dbReference type="SMART" id="SM00028">
    <property type="entry name" value="TPR"/>
    <property type="match status" value="3"/>
</dbReference>
<evidence type="ECO:0000313" key="3">
    <source>
        <dbReference type="EMBL" id="RZF22128.1"/>
    </source>
</evidence>
<dbReference type="SUPFAM" id="SSF48452">
    <property type="entry name" value="TPR-like"/>
    <property type="match status" value="2"/>
</dbReference>
<feature type="repeat" description="TPR" evidence="1">
    <location>
        <begin position="157"/>
        <end position="190"/>
    </location>
</feature>
<keyword evidence="4" id="KW-1185">Reference proteome</keyword>
<keyword evidence="2" id="KW-0175">Coiled coil</keyword>
<feature type="coiled-coil region" evidence="2">
    <location>
        <begin position="889"/>
        <end position="916"/>
    </location>
</feature>
<dbReference type="InterPro" id="IPR011990">
    <property type="entry name" value="TPR-like_helical_dom_sf"/>
</dbReference>
<dbReference type="RefSeq" id="WP_115362197.1">
    <property type="nucleotide sequence ID" value="NZ_QDKL01000002.1"/>
</dbReference>
<comment type="caution">
    <text evidence="3">The sequence shown here is derived from an EMBL/GenBank/DDBJ whole genome shotgun (WGS) entry which is preliminary data.</text>
</comment>
<evidence type="ECO:0000256" key="2">
    <source>
        <dbReference type="SAM" id="Coils"/>
    </source>
</evidence>
<reference evidence="4" key="1">
    <citation type="journal article" date="2019" name="Int. J. Syst. Evol. Microbiol.">
        <title>Halobacteriovorax valvorus sp. nov., a novel prokaryotic predator isolated from coastal seawater of China.</title>
        <authorList>
            <person name="Chen M.-X."/>
        </authorList>
    </citation>
    <scope>NUCLEOTIDE SEQUENCE [LARGE SCALE GENOMIC DNA]</scope>
    <source>
        <strain evidence="4">BL9</strain>
    </source>
</reference>
<dbReference type="Gene3D" id="1.25.40.10">
    <property type="entry name" value="Tetratricopeptide repeat domain"/>
    <property type="match status" value="2"/>
</dbReference>
<sequence>MIKVLLLASLISFSSYGIKLSPKRDRIVSVIDMELKEISRMKRYTKRDNTLDLRMAELNLEKGRIIREQENENFFKLTPKQKNQIDRKKFFSVSDSYYKKARGIGISILKKKPNRRARSHIYYILAYNELENVNMEDAKSLFVKSVRSAPKGDFIETKSRLALGDIYYREGDFNKSRQYYNTAIGKIRDDKWYTKYLYNLAWSNFRVGRKNTAVKQMEQVFELSKSPKYIDKQDMASRDVGYFYAESGKTNKALKFYQNQNTDAEKNFYDMGMILIGKQKYSQAADMFGRAFNGKNPKYKAMSLVQLLMIYDKYGNNSYFLRYARAITKSPLNAEQKKEALYFVTKRAAQLQKELEMSHNKKRPKVMKSKGKTAAELYFISQQIDPKLSERALFFAGESYYAANEYPEALYMYDKVLSTAQPGSTYYKRSLAGMMIVLNDRKISKSTRNKYFETIFTNYIKTEESKSKKNKAVEKLFSFYVDEKKDVEKAKQTFFVYAKENPRNISKNEAMIGRIVDMYKTQKNKKGLMSFVGELKGQGIPLKRGFVNHLNKIILVAQFSDIQKANKSGDKITALKGYLFIYKDPESTADAKRNAAYNIAVLFYESGNVGLTAKWLDRAIEEMTTTELVKFYESFNSIISELFLRQRVADGMLLTQKLLGKTCGINNKNKEKLLKNYIVMGLATRNDSKAVAFVDQQSKCRFNNSTMLASYEQIFDYYIDFKQITNADKIYRERLSAYTKNLYRKSEYVGKLAKLSREQGNSSRYNNELNYIYRRVKNKKKLAIETIDEVALAEVADVERAVNSFNAIELSFPENKFNNTMKGKFARLESIQNQVTKIVAMGSGEAMVKSYSLLISSYDKFSKDVATFTPTGKSQEYVNSFKGSMQNVSANLASKSRQLKRELDSLINKNDVLTVNFGTLSRQGLSLPSMTGAVLMDKRGNQ</sequence>
<organism evidence="3 4">
    <name type="scientific">Halobacteriovorax vibrionivorans</name>
    <dbReference type="NCBI Taxonomy" id="2152716"/>
    <lineage>
        <taxon>Bacteria</taxon>
        <taxon>Pseudomonadati</taxon>
        <taxon>Bdellovibrionota</taxon>
        <taxon>Bacteriovoracia</taxon>
        <taxon>Bacteriovoracales</taxon>
        <taxon>Halobacteriovoraceae</taxon>
        <taxon>Halobacteriovorax</taxon>
    </lineage>
</organism>
<dbReference type="PROSITE" id="PS50005">
    <property type="entry name" value="TPR"/>
    <property type="match status" value="1"/>
</dbReference>
<dbReference type="EMBL" id="QDKL01000002">
    <property type="protein sequence ID" value="RZF22128.1"/>
    <property type="molecule type" value="Genomic_DNA"/>
</dbReference>
<dbReference type="Proteomes" id="UP000443582">
    <property type="component" value="Unassembled WGS sequence"/>
</dbReference>